<evidence type="ECO:0000313" key="1">
    <source>
        <dbReference type="EMBL" id="SDM16003.1"/>
    </source>
</evidence>
<dbReference type="CDD" id="cd07812">
    <property type="entry name" value="SRPBCC"/>
    <property type="match status" value="1"/>
</dbReference>
<gene>
    <name evidence="1" type="ORF">SAMN04487949_1089</name>
</gene>
<dbReference type="EMBL" id="FNHL01000001">
    <property type="protein sequence ID" value="SDM16003.1"/>
    <property type="molecule type" value="Genomic_DNA"/>
</dbReference>
<dbReference type="Proteomes" id="UP000199451">
    <property type="component" value="Unassembled WGS sequence"/>
</dbReference>
<name>A0A1G9QYH6_9EURY</name>
<reference evidence="2" key="1">
    <citation type="submission" date="2016-10" db="EMBL/GenBank/DDBJ databases">
        <authorList>
            <person name="Varghese N."/>
            <person name="Submissions S."/>
        </authorList>
    </citation>
    <scope>NUCLEOTIDE SEQUENCE [LARGE SCALE GENOMIC DNA]</scope>
    <source>
        <strain evidence="2">CGMCC 1.10119</strain>
    </source>
</reference>
<dbReference type="Pfam" id="PF10604">
    <property type="entry name" value="Polyketide_cyc2"/>
    <property type="match status" value="1"/>
</dbReference>
<organism evidence="1 2">
    <name type="scientific">Halogranum gelatinilyticum</name>
    <dbReference type="NCBI Taxonomy" id="660521"/>
    <lineage>
        <taxon>Archaea</taxon>
        <taxon>Methanobacteriati</taxon>
        <taxon>Methanobacteriota</taxon>
        <taxon>Stenosarchaea group</taxon>
        <taxon>Halobacteria</taxon>
        <taxon>Halobacteriales</taxon>
        <taxon>Haloferacaceae</taxon>
    </lineage>
</organism>
<dbReference type="STRING" id="660521.SAMN04487949_1089"/>
<sequence length="179" mass="20845">MDEIVVTTVVYVPPEEVYDFLLDFSTYTDYSKHLKEVRKRGDGSPGTQYDFRLAWWKLTYTARSEVVELDRPNRIDWEIVKDIHANGCWRIQELDELPDDAPDDAETACRVWFELNFDAGTANSDALNLPRFISFSRVLDKIKPVVVKEAEHIVERIVADLEGRRRRVELTIENKPSDI</sequence>
<dbReference type="RefSeq" id="WP_089694821.1">
    <property type="nucleotide sequence ID" value="NZ_FNHL01000001.1"/>
</dbReference>
<dbReference type="InterPro" id="IPR023393">
    <property type="entry name" value="START-like_dom_sf"/>
</dbReference>
<dbReference type="OrthoDB" id="167073at2157"/>
<proteinExistence type="predicted"/>
<keyword evidence="2" id="KW-1185">Reference proteome</keyword>
<accession>A0A1G9QYH6</accession>
<protein>
    <submittedName>
        <fullName evidence="1">Polyketide cyclase / dehydrase and lipid transport</fullName>
    </submittedName>
</protein>
<dbReference type="SUPFAM" id="SSF55961">
    <property type="entry name" value="Bet v1-like"/>
    <property type="match status" value="1"/>
</dbReference>
<evidence type="ECO:0000313" key="2">
    <source>
        <dbReference type="Proteomes" id="UP000199451"/>
    </source>
</evidence>
<dbReference type="AlphaFoldDB" id="A0A1G9QYH6"/>
<dbReference type="InterPro" id="IPR019587">
    <property type="entry name" value="Polyketide_cyclase/dehydratase"/>
</dbReference>
<dbReference type="Gene3D" id="3.30.530.20">
    <property type="match status" value="1"/>
</dbReference>